<dbReference type="Pfam" id="PF02028">
    <property type="entry name" value="BCCT"/>
    <property type="match status" value="1"/>
</dbReference>
<feature type="transmembrane region" description="Helical" evidence="8">
    <location>
        <begin position="476"/>
        <end position="496"/>
    </location>
</feature>
<evidence type="ECO:0000256" key="2">
    <source>
        <dbReference type="ARBA" id="ARBA00005658"/>
    </source>
</evidence>
<name>A0ABU0W8F8_9GAMM</name>
<evidence type="ECO:0000256" key="1">
    <source>
        <dbReference type="ARBA" id="ARBA00004651"/>
    </source>
</evidence>
<feature type="transmembrane region" description="Helical" evidence="8">
    <location>
        <begin position="255"/>
        <end position="279"/>
    </location>
</feature>
<keyword evidence="3" id="KW-0813">Transport</keyword>
<organism evidence="9 10">
    <name type="scientific">Natronospira bacteriovora</name>
    <dbReference type="NCBI Taxonomy" id="3069753"/>
    <lineage>
        <taxon>Bacteria</taxon>
        <taxon>Pseudomonadati</taxon>
        <taxon>Pseudomonadota</taxon>
        <taxon>Gammaproteobacteria</taxon>
        <taxon>Natronospirales</taxon>
        <taxon>Natronospiraceae</taxon>
        <taxon>Natronospira</taxon>
    </lineage>
</organism>
<feature type="transmembrane region" description="Helical" evidence="8">
    <location>
        <begin position="184"/>
        <end position="204"/>
    </location>
</feature>
<evidence type="ECO:0000256" key="5">
    <source>
        <dbReference type="ARBA" id="ARBA00022692"/>
    </source>
</evidence>
<evidence type="ECO:0000256" key="6">
    <source>
        <dbReference type="ARBA" id="ARBA00022989"/>
    </source>
</evidence>
<accession>A0ABU0W8F8</accession>
<dbReference type="InterPro" id="IPR000060">
    <property type="entry name" value="BCCT_transptr"/>
</dbReference>
<dbReference type="PANTHER" id="PTHR30047">
    <property type="entry name" value="HIGH-AFFINITY CHOLINE TRANSPORT PROTEIN-RELATED"/>
    <property type="match status" value="1"/>
</dbReference>
<dbReference type="PROSITE" id="PS01303">
    <property type="entry name" value="BCCT"/>
    <property type="match status" value="1"/>
</dbReference>
<feature type="transmembrane region" description="Helical" evidence="8">
    <location>
        <begin position="224"/>
        <end position="243"/>
    </location>
</feature>
<evidence type="ECO:0000256" key="3">
    <source>
        <dbReference type="ARBA" id="ARBA00022448"/>
    </source>
</evidence>
<comment type="caution">
    <text evidence="9">The sequence shown here is derived from an EMBL/GenBank/DDBJ whole genome shotgun (WGS) entry which is preliminary data.</text>
</comment>
<comment type="subcellular location">
    <subcellularLocation>
        <location evidence="1">Cell membrane</location>
        <topology evidence="1">Multi-pass membrane protein</topology>
    </subcellularLocation>
</comment>
<feature type="transmembrane region" description="Helical" evidence="8">
    <location>
        <begin position="310"/>
        <end position="328"/>
    </location>
</feature>
<keyword evidence="6 8" id="KW-1133">Transmembrane helix</keyword>
<feature type="transmembrane region" description="Helical" evidence="8">
    <location>
        <begin position="385"/>
        <end position="408"/>
    </location>
</feature>
<reference evidence="9 10" key="1">
    <citation type="submission" date="2023-08" db="EMBL/GenBank/DDBJ databases">
        <title>Whole-genome sequencing of halo(alkali)philic microorganisms from hypersaline lakes.</title>
        <authorList>
            <person name="Sorokin D.Y."/>
            <person name="Abbas B."/>
            <person name="Merkel A.Y."/>
        </authorList>
    </citation>
    <scope>NUCLEOTIDE SEQUENCE [LARGE SCALE GENOMIC DNA]</scope>
    <source>
        <strain evidence="9 10">AB-CW4</strain>
    </source>
</reference>
<dbReference type="InterPro" id="IPR018093">
    <property type="entry name" value="BCCT_CS"/>
</dbReference>
<dbReference type="Proteomes" id="UP001239019">
    <property type="component" value="Unassembled WGS sequence"/>
</dbReference>
<feature type="transmembrane region" description="Helical" evidence="8">
    <location>
        <begin position="84"/>
        <end position="105"/>
    </location>
</feature>
<evidence type="ECO:0000256" key="8">
    <source>
        <dbReference type="SAM" id="Phobius"/>
    </source>
</evidence>
<evidence type="ECO:0000313" key="9">
    <source>
        <dbReference type="EMBL" id="MDQ2070281.1"/>
    </source>
</evidence>
<feature type="transmembrane region" description="Helical" evidence="8">
    <location>
        <begin position="45"/>
        <end position="64"/>
    </location>
</feature>
<feature type="transmembrane region" description="Helical" evidence="8">
    <location>
        <begin position="340"/>
        <end position="365"/>
    </location>
</feature>
<dbReference type="NCBIfam" id="TIGR00842">
    <property type="entry name" value="bcct"/>
    <property type="match status" value="1"/>
</dbReference>
<dbReference type="RefSeq" id="WP_306728774.1">
    <property type="nucleotide sequence ID" value="NZ_JAVDDT010000006.1"/>
</dbReference>
<gene>
    <name evidence="9" type="ORF">RBH19_10355</name>
</gene>
<proteinExistence type="inferred from homology"/>
<feature type="transmembrane region" description="Helical" evidence="8">
    <location>
        <begin position="136"/>
        <end position="156"/>
    </location>
</feature>
<evidence type="ECO:0000313" key="10">
    <source>
        <dbReference type="Proteomes" id="UP001239019"/>
    </source>
</evidence>
<evidence type="ECO:0000256" key="4">
    <source>
        <dbReference type="ARBA" id="ARBA00022475"/>
    </source>
</evidence>
<evidence type="ECO:0000256" key="7">
    <source>
        <dbReference type="ARBA" id="ARBA00023136"/>
    </source>
</evidence>
<protein>
    <submittedName>
        <fullName evidence="9">BCCT family transporter</fullName>
    </submittedName>
</protein>
<comment type="similarity">
    <text evidence="2">Belongs to the BCCT transporter (TC 2.A.15) family.</text>
</comment>
<keyword evidence="5 8" id="KW-0812">Transmembrane</keyword>
<dbReference type="EMBL" id="JAVDDT010000006">
    <property type="protein sequence ID" value="MDQ2070281.1"/>
    <property type="molecule type" value="Genomic_DNA"/>
</dbReference>
<keyword evidence="7 8" id="KW-0472">Membrane</keyword>
<feature type="transmembrane region" description="Helical" evidence="8">
    <location>
        <begin position="435"/>
        <end position="456"/>
    </location>
</feature>
<sequence>MKVNPVIFFVSAIVAILFVVYTATFTAQASEVFGSVQTFIVEQLGWFYVMSVSIFLAFVIYILFSRFGNITLGKPGDEAEYSLFSWFAMLFSAGMGIGLLFFSVAEPLFHYGAPPSGTEDNVEAAREAMRITFFHWGLHAWAIYIVIGMSLAYFAYRHDLPLTIRSTLYPLLGKRIHGPIGNTVEIIAVFGTLFGIATSLGLGVTQINAGLAHLGWFEFNITNQIILIVVITLAATVSVVTGLDKGIKRLSEVNLVLGLGLVLFVFLMGPTAFIMMSYVQGTGQYLSNLVSMSFQTDAYQGPEWQAAWTMFYWGWWISWSPFVGMFIARISRGRTIREFVGGVLLVPTLLTFAWLTVFGNTAIYFELNDIAEMVGASTETALFVLLSEFPLAQLTSVIAVIVIATYFVTSSDSGSLVIDTLTSGGELDPPKWQRVFWALTEGAIAAVLLLAGAQAVAARGEDADVEATTGLEALQAAAITTALPFCIIMLVICWSLHRGLSRDRAAAMTHR</sequence>
<keyword evidence="10" id="KW-1185">Reference proteome</keyword>
<keyword evidence="4" id="KW-1003">Cell membrane</keyword>
<dbReference type="PANTHER" id="PTHR30047:SF7">
    <property type="entry name" value="HIGH-AFFINITY CHOLINE TRANSPORT PROTEIN"/>
    <property type="match status" value="1"/>
</dbReference>